<keyword evidence="2" id="KW-1185">Reference proteome</keyword>
<evidence type="ECO:0000313" key="1">
    <source>
        <dbReference type="EMBL" id="KAJ8666452.1"/>
    </source>
</evidence>
<comment type="caution">
    <text evidence="1">The sequence shown here is derived from an EMBL/GenBank/DDBJ whole genome shotgun (WGS) entry which is preliminary data.</text>
</comment>
<proteinExistence type="predicted"/>
<name>A0ACC2N5L6_9HYME</name>
<reference evidence="1" key="1">
    <citation type="submission" date="2023-04" db="EMBL/GenBank/DDBJ databases">
        <title>A chromosome-level genome assembly of the parasitoid wasp Eretmocerus hayati.</title>
        <authorList>
            <person name="Zhong Y."/>
            <person name="Liu S."/>
            <person name="Liu Y."/>
        </authorList>
    </citation>
    <scope>NUCLEOTIDE SEQUENCE</scope>
    <source>
        <strain evidence="1">ZJU_SS_LIU_2023</strain>
    </source>
</reference>
<accession>A0ACC2N5L6</accession>
<organism evidence="1 2">
    <name type="scientific">Eretmocerus hayati</name>
    <dbReference type="NCBI Taxonomy" id="131215"/>
    <lineage>
        <taxon>Eukaryota</taxon>
        <taxon>Metazoa</taxon>
        <taxon>Ecdysozoa</taxon>
        <taxon>Arthropoda</taxon>
        <taxon>Hexapoda</taxon>
        <taxon>Insecta</taxon>
        <taxon>Pterygota</taxon>
        <taxon>Neoptera</taxon>
        <taxon>Endopterygota</taxon>
        <taxon>Hymenoptera</taxon>
        <taxon>Apocrita</taxon>
        <taxon>Proctotrupomorpha</taxon>
        <taxon>Chalcidoidea</taxon>
        <taxon>Aphelinidae</taxon>
        <taxon>Aphelininae</taxon>
        <taxon>Eretmocerus</taxon>
    </lineage>
</organism>
<evidence type="ECO:0000313" key="2">
    <source>
        <dbReference type="Proteomes" id="UP001239111"/>
    </source>
</evidence>
<sequence length="494" mass="56136">MTVAAISTFGDETILPSNADILHELPGRRGGTRKFVYRGRLYHRDSRHHDRYRCALRGKAGPTRGCPGAIRLNEEGQVIVVHEHVGHNPVPNLLRREQFLHECMQRARTSFRNLETIFNEVRLEMAFFEFQYRDLRRVMQNARRGVVPRMPIDLNDAADILEDYDEFGPFYKGSFHAADGSTGLVFMRDEMVEPLSRCTQIFIDGTHKLTRDMIDEINDPRLNRFGRYLNRYWLPLRIVLSVWNQPVRTNNLCEIFNRLLRARMGDHPTFWAMLGMSIPNNILMPCCIRQDEGHAIFILIGCLHNIAQERAGEYQRVRDGHPIGGDRDPEAIAFDNGVVEQQLLLQNRLSDDANEALHLALTDDDINHANINGTDQSCSGTSDYDVSIIESSILQEIHGRSKYRNDETNCAKSPSTGARLASRIHNSQIGSDNGSNNAENSGLMPVNYELSEEYTPIFTTFMTNAQVSSPAAPEKVQQLPLPRAQVEAFLIHPK</sequence>
<protein>
    <submittedName>
        <fullName evidence="1">Uncharacterized protein</fullName>
    </submittedName>
</protein>
<gene>
    <name evidence="1" type="ORF">QAD02_008114</name>
</gene>
<dbReference type="Proteomes" id="UP001239111">
    <property type="component" value="Chromosome 4"/>
</dbReference>
<dbReference type="EMBL" id="CM056744">
    <property type="protein sequence ID" value="KAJ8666452.1"/>
    <property type="molecule type" value="Genomic_DNA"/>
</dbReference>